<dbReference type="Proteomes" id="UP001054945">
    <property type="component" value="Unassembled WGS sequence"/>
</dbReference>
<keyword evidence="1" id="KW-1133">Transmembrane helix</keyword>
<dbReference type="EMBL" id="BPLR01014029">
    <property type="protein sequence ID" value="GIY65814.1"/>
    <property type="molecule type" value="Genomic_DNA"/>
</dbReference>
<organism evidence="2 3">
    <name type="scientific">Caerostris extrusa</name>
    <name type="common">Bark spider</name>
    <name type="synonym">Caerostris bankana</name>
    <dbReference type="NCBI Taxonomy" id="172846"/>
    <lineage>
        <taxon>Eukaryota</taxon>
        <taxon>Metazoa</taxon>
        <taxon>Ecdysozoa</taxon>
        <taxon>Arthropoda</taxon>
        <taxon>Chelicerata</taxon>
        <taxon>Arachnida</taxon>
        <taxon>Araneae</taxon>
        <taxon>Araneomorphae</taxon>
        <taxon>Entelegynae</taxon>
        <taxon>Araneoidea</taxon>
        <taxon>Araneidae</taxon>
        <taxon>Caerostris</taxon>
    </lineage>
</organism>
<name>A0AAV4V713_CAEEX</name>
<protein>
    <submittedName>
        <fullName evidence="2">Uncharacterized protein</fullName>
    </submittedName>
</protein>
<keyword evidence="1" id="KW-0472">Membrane</keyword>
<sequence length="90" mass="10244">MTAAVMITDGLQGDTFPHSSDVEVSGCSSGTIDLHQEEQRREEHQKKELFRMERGIYVCVFLFFPLYSTNEFGFSVGTFCQKILIWGISD</sequence>
<evidence type="ECO:0000256" key="1">
    <source>
        <dbReference type="SAM" id="Phobius"/>
    </source>
</evidence>
<keyword evidence="3" id="KW-1185">Reference proteome</keyword>
<feature type="transmembrane region" description="Helical" evidence="1">
    <location>
        <begin position="49"/>
        <end position="67"/>
    </location>
</feature>
<evidence type="ECO:0000313" key="2">
    <source>
        <dbReference type="EMBL" id="GIY65814.1"/>
    </source>
</evidence>
<accession>A0AAV4V713</accession>
<evidence type="ECO:0000313" key="3">
    <source>
        <dbReference type="Proteomes" id="UP001054945"/>
    </source>
</evidence>
<gene>
    <name evidence="2" type="ORF">CEXT_416771</name>
</gene>
<reference evidence="2 3" key="1">
    <citation type="submission" date="2021-06" db="EMBL/GenBank/DDBJ databases">
        <title>Caerostris extrusa draft genome.</title>
        <authorList>
            <person name="Kono N."/>
            <person name="Arakawa K."/>
        </authorList>
    </citation>
    <scope>NUCLEOTIDE SEQUENCE [LARGE SCALE GENOMIC DNA]</scope>
</reference>
<dbReference type="AlphaFoldDB" id="A0AAV4V713"/>
<keyword evidence="1" id="KW-0812">Transmembrane</keyword>
<proteinExistence type="predicted"/>
<comment type="caution">
    <text evidence="2">The sequence shown here is derived from an EMBL/GenBank/DDBJ whole genome shotgun (WGS) entry which is preliminary data.</text>
</comment>